<dbReference type="Proteomes" id="UP000611554">
    <property type="component" value="Unassembled WGS sequence"/>
</dbReference>
<name>A0ABQ2RBM3_9ACTN</name>
<dbReference type="RefSeq" id="WP_189250020.1">
    <property type="nucleotide sequence ID" value="NZ_BMQJ01000019.1"/>
</dbReference>
<evidence type="ECO:0000313" key="1">
    <source>
        <dbReference type="EMBL" id="GGQ23673.1"/>
    </source>
</evidence>
<dbReference type="EMBL" id="BMQJ01000019">
    <property type="protein sequence ID" value="GGQ23673.1"/>
    <property type="molecule type" value="Genomic_DNA"/>
</dbReference>
<reference evidence="2" key="1">
    <citation type="journal article" date="2019" name="Int. J. Syst. Evol. Microbiol.">
        <title>The Global Catalogue of Microorganisms (GCM) 10K type strain sequencing project: providing services to taxonomists for standard genome sequencing and annotation.</title>
        <authorList>
            <consortium name="The Broad Institute Genomics Platform"/>
            <consortium name="The Broad Institute Genome Sequencing Center for Infectious Disease"/>
            <person name="Wu L."/>
            <person name="Ma J."/>
        </authorList>
    </citation>
    <scope>NUCLEOTIDE SEQUENCE [LARGE SCALE GENOMIC DNA]</scope>
    <source>
        <strain evidence="2">JCM 3115</strain>
    </source>
</reference>
<proteinExistence type="predicted"/>
<protein>
    <submittedName>
        <fullName evidence="1">Uncharacterized protein</fullName>
    </submittedName>
</protein>
<keyword evidence="2" id="KW-1185">Reference proteome</keyword>
<comment type="caution">
    <text evidence="1">The sequence shown here is derived from an EMBL/GenBank/DDBJ whole genome shotgun (WGS) entry which is preliminary data.</text>
</comment>
<evidence type="ECO:0000313" key="2">
    <source>
        <dbReference type="Proteomes" id="UP000611554"/>
    </source>
</evidence>
<sequence>MNLAIALDDLAHHPDLAEILNTTRTAIRAAGYSWILDQADAAARDTCNTLTTAAAATGSTPLSLPLDQHPDWVRLGLLDALAAWITEQATTCLHQPHPARPQPVISAAWRPRLVVCSACAHLLRLPKGSAKDRTCDGCGQVVPDHGAIWSAAASHGGFVYQYGVCEPCRYWPTTPATA</sequence>
<gene>
    <name evidence="1" type="ORF">GCM10010140_62440</name>
</gene>
<organism evidence="1 2">
    <name type="scientific">Streptosporangium pseudovulgare</name>
    <dbReference type="NCBI Taxonomy" id="35765"/>
    <lineage>
        <taxon>Bacteria</taxon>
        <taxon>Bacillati</taxon>
        <taxon>Actinomycetota</taxon>
        <taxon>Actinomycetes</taxon>
        <taxon>Streptosporangiales</taxon>
        <taxon>Streptosporangiaceae</taxon>
        <taxon>Streptosporangium</taxon>
    </lineage>
</organism>
<accession>A0ABQ2RBM3</accession>